<evidence type="ECO:0000313" key="3">
    <source>
        <dbReference type="WBParaSite" id="SBAD_0000188501-mRNA-1"/>
    </source>
</evidence>
<evidence type="ECO:0000313" key="1">
    <source>
        <dbReference type="EMBL" id="VDO95523.1"/>
    </source>
</evidence>
<dbReference type="Proteomes" id="UP000270296">
    <property type="component" value="Unassembled WGS sequence"/>
</dbReference>
<name>A0A183IDV3_9BILA</name>
<accession>A0A183IDV3</accession>
<sequence>MSFPWNLLDELQRHRTVCLLQSKRVSIALLVDIFVVVSSICGRWSVPLRPRLPEGGGRDLIGDLSFPGSVPQPSVRPLEFLKVFPPSPKNVIIFGKKVSRSVLQDSETALLFTAVPADGLPEYFVCRVEIRLLHFTELLPGISFGLFHCLAAALRACTYRKRLEISLFPSRFFNAAFLSLTVSCTSRVYQAAGRPVQIRSILWQPMPLLNSCHSVSTSVDITGICSNSRAMLSANFVLVSIEDNVSYFILWLLLKTDLRMVLHFLQYSITSNKAVIR</sequence>
<organism evidence="3">
    <name type="scientific">Soboliphyme baturini</name>
    <dbReference type="NCBI Taxonomy" id="241478"/>
    <lineage>
        <taxon>Eukaryota</taxon>
        <taxon>Metazoa</taxon>
        <taxon>Ecdysozoa</taxon>
        <taxon>Nematoda</taxon>
        <taxon>Enoplea</taxon>
        <taxon>Dorylaimia</taxon>
        <taxon>Dioctophymatida</taxon>
        <taxon>Dioctophymatoidea</taxon>
        <taxon>Soboliphymatidae</taxon>
        <taxon>Soboliphyme</taxon>
    </lineage>
</organism>
<reference evidence="3" key="1">
    <citation type="submission" date="2016-06" db="UniProtKB">
        <authorList>
            <consortium name="WormBaseParasite"/>
        </authorList>
    </citation>
    <scope>IDENTIFICATION</scope>
</reference>
<evidence type="ECO:0000313" key="2">
    <source>
        <dbReference type="Proteomes" id="UP000270296"/>
    </source>
</evidence>
<dbReference type="WBParaSite" id="SBAD_0000188501-mRNA-1">
    <property type="protein sequence ID" value="SBAD_0000188501-mRNA-1"/>
    <property type="gene ID" value="SBAD_0000188501"/>
</dbReference>
<dbReference type="EMBL" id="UZAM01006957">
    <property type="protein sequence ID" value="VDO95523.1"/>
    <property type="molecule type" value="Genomic_DNA"/>
</dbReference>
<keyword evidence="2" id="KW-1185">Reference proteome</keyword>
<protein>
    <submittedName>
        <fullName evidence="3">UDENN domain-containing protein</fullName>
    </submittedName>
</protein>
<proteinExistence type="predicted"/>
<gene>
    <name evidence="1" type="ORF">SBAD_LOCUS1797</name>
</gene>
<reference evidence="1 2" key="2">
    <citation type="submission" date="2018-11" db="EMBL/GenBank/DDBJ databases">
        <authorList>
            <consortium name="Pathogen Informatics"/>
        </authorList>
    </citation>
    <scope>NUCLEOTIDE SEQUENCE [LARGE SCALE GENOMIC DNA]</scope>
</reference>
<dbReference type="AlphaFoldDB" id="A0A183IDV3"/>